<organism evidence="5 6">
    <name type="scientific">Amblyomma americanum</name>
    <name type="common">Lone star tick</name>
    <dbReference type="NCBI Taxonomy" id="6943"/>
    <lineage>
        <taxon>Eukaryota</taxon>
        <taxon>Metazoa</taxon>
        <taxon>Ecdysozoa</taxon>
        <taxon>Arthropoda</taxon>
        <taxon>Chelicerata</taxon>
        <taxon>Arachnida</taxon>
        <taxon>Acari</taxon>
        <taxon>Parasitiformes</taxon>
        <taxon>Ixodida</taxon>
        <taxon>Ixodoidea</taxon>
        <taxon>Ixodidae</taxon>
        <taxon>Amblyomminae</taxon>
        <taxon>Amblyomma</taxon>
    </lineage>
</organism>
<feature type="domain" description="AMP-dependent synthetase/ligase" evidence="3">
    <location>
        <begin position="32"/>
        <end position="387"/>
    </location>
</feature>
<dbReference type="AlphaFoldDB" id="A0AAQ4ENW5"/>
<keyword evidence="2" id="KW-0576">Peroxisome</keyword>
<dbReference type="Pfam" id="PF13193">
    <property type="entry name" value="AMP-binding_C"/>
    <property type="match status" value="1"/>
</dbReference>
<sequence length="535" mass="58209">MAVVKDRIVYSSYPDVHVPECTLYNFMVQFLKKYADRTAFIDGADTTSYAQLLSRLRQYATGFHKNGVRRGDRFIVAVDNSTDALISILALMFSGCVPCFSSGPRTTRELAYQVKDAGASFCLADIDNLASIIDEQPQCRFKKIFVTKETPGFVAVTSFRKLPEMALEDLREPDTKKALCAIAYTSGTTGDAKGVMVSQYSFVAAIESMKAMNCAEDKEVVIILWSLFSISAVRLFMDGLCIGAASVMVKPKLGTAKIMEAINKHKVTVVCASAAPMQRLVRDALNAGETLRSVTFACSIGGTLLESSVEQMRRVFDLRRLGHSYGLTEAAGVVLAPPVHDVTVAFLGYPCPGVRIKVVDVDTREALPAGKSGEICVKIPSVMMGYLNKPDATKQVLDPEGWLLSGDCGYYDEEGRVHYIDRLKDTIKCRGYHVPTGELEQVISSMAEVSEVAVVGVPCPQNQDAPLAFVVPQAPATGSAALAEKIKNHVAARTPSHMNLYGGVVFTDSLPRNEMGKVLKRELRKIAAAKDTVKL</sequence>
<proteinExistence type="predicted"/>
<evidence type="ECO:0000313" key="6">
    <source>
        <dbReference type="Proteomes" id="UP001321473"/>
    </source>
</evidence>
<comment type="caution">
    <text evidence="5">The sequence shown here is derived from an EMBL/GenBank/DDBJ whole genome shotgun (WGS) entry which is preliminary data.</text>
</comment>
<evidence type="ECO:0000256" key="1">
    <source>
        <dbReference type="ARBA" id="ARBA00004275"/>
    </source>
</evidence>
<evidence type="ECO:0000259" key="3">
    <source>
        <dbReference type="Pfam" id="PF00501"/>
    </source>
</evidence>
<dbReference type="PANTHER" id="PTHR24096">
    <property type="entry name" value="LONG-CHAIN-FATTY-ACID--COA LIGASE"/>
    <property type="match status" value="1"/>
</dbReference>
<dbReference type="SUPFAM" id="SSF56801">
    <property type="entry name" value="Acetyl-CoA synthetase-like"/>
    <property type="match status" value="1"/>
</dbReference>
<reference evidence="5 6" key="1">
    <citation type="journal article" date="2023" name="Arcadia Sci">
        <title>De novo assembly of a long-read Amblyomma americanum tick genome.</title>
        <authorList>
            <person name="Chou S."/>
            <person name="Poskanzer K.E."/>
            <person name="Rollins M."/>
            <person name="Thuy-Boun P.S."/>
        </authorList>
    </citation>
    <scope>NUCLEOTIDE SEQUENCE [LARGE SCALE GENOMIC DNA]</scope>
    <source>
        <strain evidence="5">F_SG_1</strain>
        <tissue evidence="5">Salivary glands</tissue>
    </source>
</reference>
<gene>
    <name evidence="5" type="ORF">V5799_030177</name>
</gene>
<dbReference type="GO" id="GO:0005777">
    <property type="term" value="C:peroxisome"/>
    <property type="evidence" value="ECO:0007669"/>
    <property type="project" value="UniProtKB-SubCell"/>
</dbReference>
<dbReference type="PANTHER" id="PTHR24096:SF422">
    <property type="entry name" value="BCDNA.GH02901"/>
    <property type="match status" value="1"/>
</dbReference>
<dbReference type="Gene3D" id="3.30.300.30">
    <property type="match status" value="1"/>
</dbReference>
<protein>
    <recommendedName>
        <fullName evidence="7">Acyl-coa synthetase</fullName>
    </recommendedName>
</protein>
<feature type="domain" description="AMP-binding enzyme C-terminal" evidence="4">
    <location>
        <begin position="438"/>
        <end position="517"/>
    </location>
</feature>
<dbReference type="Gene3D" id="3.40.50.12780">
    <property type="entry name" value="N-terminal domain of ligase-like"/>
    <property type="match status" value="1"/>
</dbReference>
<name>A0AAQ4ENW5_AMBAM</name>
<comment type="subcellular location">
    <subcellularLocation>
        <location evidence="1">Peroxisome</location>
    </subcellularLocation>
</comment>
<dbReference type="InterPro" id="IPR042099">
    <property type="entry name" value="ANL_N_sf"/>
</dbReference>
<dbReference type="PROSITE" id="PS00455">
    <property type="entry name" value="AMP_BINDING"/>
    <property type="match status" value="1"/>
</dbReference>
<accession>A0AAQ4ENW5</accession>
<evidence type="ECO:0008006" key="7">
    <source>
        <dbReference type="Google" id="ProtNLM"/>
    </source>
</evidence>
<evidence type="ECO:0000259" key="4">
    <source>
        <dbReference type="Pfam" id="PF13193"/>
    </source>
</evidence>
<dbReference type="EMBL" id="JARKHS020012911">
    <property type="protein sequence ID" value="KAK8776474.1"/>
    <property type="molecule type" value="Genomic_DNA"/>
</dbReference>
<evidence type="ECO:0000256" key="2">
    <source>
        <dbReference type="ARBA" id="ARBA00023140"/>
    </source>
</evidence>
<keyword evidence="6" id="KW-1185">Reference proteome</keyword>
<dbReference type="InterPro" id="IPR000873">
    <property type="entry name" value="AMP-dep_synth/lig_dom"/>
</dbReference>
<dbReference type="GO" id="GO:0016405">
    <property type="term" value="F:CoA-ligase activity"/>
    <property type="evidence" value="ECO:0007669"/>
    <property type="project" value="TreeGrafter"/>
</dbReference>
<evidence type="ECO:0000313" key="5">
    <source>
        <dbReference type="EMBL" id="KAK8776474.1"/>
    </source>
</evidence>
<dbReference type="InterPro" id="IPR020845">
    <property type="entry name" value="AMP-binding_CS"/>
</dbReference>
<dbReference type="InterPro" id="IPR045851">
    <property type="entry name" value="AMP-bd_C_sf"/>
</dbReference>
<dbReference type="InterPro" id="IPR025110">
    <property type="entry name" value="AMP-bd_C"/>
</dbReference>
<dbReference type="Pfam" id="PF00501">
    <property type="entry name" value="AMP-binding"/>
    <property type="match status" value="1"/>
</dbReference>
<dbReference type="Proteomes" id="UP001321473">
    <property type="component" value="Unassembled WGS sequence"/>
</dbReference>